<name>A0AAW0QX99_9PEZI</name>
<comment type="caution">
    <text evidence="2">The sequence shown here is derived from an EMBL/GenBank/DDBJ whole genome shotgun (WGS) entry which is preliminary data.</text>
</comment>
<proteinExistence type="predicted"/>
<keyword evidence="3" id="KW-1185">Reference proteome</keyword>
<gene>
    <name evidence="2" type="ORF">PG999_007066</name>
</gene>
<reference evidence="2 3" key="1">
    <citation type="submission" date="2023-01" db="EMBL/GenBank/DDBJ databases">
        <title>Analysis of 21 Apiospora genomes using comparative genomics revels a genus with tremendous synthesis potential of carbohydrate active enzymes and secondary metabolites.</title>
        <authorList>
            <person name="Sorensen T."/>
        </authorList>
    </citation>
    <scope>NUCLEOTIDE SEQUENCE [LARGE SCALE GENOMIC DNA]</scope>
    <source>
        <strain evidence="2 3">CBS 117206</strain>
    </source>
</reference>
<organism evidence="2 3">
    <name type="scientific">Apiospora kogelbergensis</name>
    <dbReference type="NCBI Taxonomy" id="1337665"/>
    <lineage>
        <taxon>Eukaryota</taxon>
        <taxon>Fungi</taxon>
        <taxon>Dikarya</taxon>
        <taxon>Ascomycota</taxon>
        <taxon>Pezizomycotina</taxon>
        <taxon>Sordariomycetes</taxon>
        <taxon>Xylariomycetidae</taxon>
        <taxon>Amphisphaeriales</taxon>
        <taxon>Apiosporaceae</taxon>
        <taxon>Apiospora</taxon>
    </lineage>
</organism>
<dbReference type="Proteomes" id="UP001392437">
    <property type="component" value="Unassembled WGS sequence"/>
</dbReference>
<protein>
    <submittedName>
        <fullName evidence="2">Uncharacterized protein</fullName>
    </submittedName>
</protein>
<evidence type="ECO:0000313" key="3">
    <source>
        <dbReference type="Proteomes" id="UP001392437"/>
    </source>
</evidence>
<dbReference type="AlphaFoldDB" id="A0AAW0QX99"/>
<accession>A0AAW0QX99</accession>
<evidence type="ECO:0000256" key="1">
    <source>
        <dbReference type="SAM" id="MobiDB-lite"/>
    </source>
</evidence>
<dbReference type="EMBL" id="JAQQWP010000006">
    <property type="protein sequence ID" value="KAK8114997.1"/>
    <property type="molecule type" value="Genomic_DNA"/>
</dbReference>
<feature type="region of interest" description="Disordered" evidence="1">
    <location>
        <begin position="41"/>
        <end position="69"/>
    </location>
</feature>
<evidence type="ECO:0000313" key="2">
    <source>
        <dbReference type="EMBL" id="KAK8114997.1"/>
    </source>
</evidence>
<sequence length="98" mass="10345">MAVGGAHISVLQPGEGLPDVRIHAGKGDGLVIQARRLLDLETSGPLPPQDGGGADRLSEPGVQDVRPLEDEPFHVWPVVREDREGVAIVDQGVVIEQG</sequence>